<evidence type="ECO:0000256" key="1">
    <source>
        <dbReference type="ARBA" id="ARBA00022729"/>
    </source>
</evidence>
<proteinExistence type="predicted"/>
<dbReference type="PIRSF" id="PIRSF039014">
    <property type="entry name" value="OTR_cyc"/>
    <property type="match status" value="1"/>
</dbReference>
<accession>A0ABX8LPI5</accession>
<sequence length="466" mass="50757">MRKYLLIFLALACASTSDAALKGTHRFFTGPFQDGPEVTKACTGCHEKLTNQITQTVHWNWGKKQNLNGQIVDYGKKNALGNSFCLAVPSNLPGCTSCHAGYGWHDGSFDFTKTENIDCLICHDTSGGYKKFPLGAGHPVYPGEHKEYPAGTVWEPVNLVSSAQSISRPSRAACGNCHFYSGGGENYKHGDLDANLDNPTAEFDVHMGAKGLTCESCHKAANHDVKGEAISVSPGSGPRAMGCTDCHKGDLHKIAILNKHMKRVACQTCHIPTYAKGSPTVLSWDWSTAGRDQKSGEGKGALKVYDKARGDLVLGKDLVPTLMWYNGTVERVFMGDKIDPANVVRLSAPRGERGDPQSRIFPFKVMKAKQPYDLENKIVAVPNIIGPADNDSAYSVSFDWNKSITAGMKAAGLPYSGKYGWIETTTVWSLNHMVVPKDKALRCQNCHGENGRIDWKGLGYEKDPRG</sequence>
<dbReference type="CDD" id="cd08168">
    <property type="entry name" value="Cytochrom_C3"/>
    <property type="match status" value="1"/>
</dbReference>
<dbReference type="Proteomes" id="UP000683559">
    <property type="component" value="Chromosome"/>
</dbReference>
<dbReference type="InterPro" id="IPR029467">
    <property type="entry name" value="Cyt_c7-like"/>
</dbReference>
<dbReference type="PANTHER" id="PTHR35038:SF5">
    <property type="entry name" value="CYTOCHROME C-TYPE PROTEIN NRFB"/>
    <property type="match status" value="1"/>
</dbReference>
<dbReference type="PANTHER" id="PTHR35038">
    <property type="entry name" value="DISSIMILATORY SULFITE REDUCTASE SIRA"/>
    <property type="match status" value="1"/>
</dbReference>
<evidence type="ECO:0000313" key="4">
    <source>
        <dbReference type="EMBL" id="QXE92605.1"/>
    </source>
</evidence>
<dbReference type="RefSeq" id="WP_217289154.1">
    <property type="nucleotide sequence ID" value="NZ_CP077683.1"/>
</dbReference>
<feature type="domain" description="Cytochrome c7-like" evidence="3">
    <location>
        <begin position="203"/>
        <end position="270"/>
    </location>
</feature>
<protein>
    <submittedName>
        <fullName evidence="4">Tetrathionate reductase family octaheme c-type cytochrome</fullName>
    </submittedName>
</protein>
<dbReference type="Pfam" id="PF14522">
    <property type="entry name" value="Cytochrome_C7"/>
    <property type="match status" value="1"/>
</dbReference>
<evidence type="ECO:0000256" key="2">
    <source>
        <dbReference type="SAM" id="SignalP"/>
    </source>
</evidence>
<feature type="chain" id="PRO_5046052226" evidence="2">
    <location>
        <begin position="20"/>
        <end position="466"/>
    </location>
</feature>
<evidence type="ECO:0000313" key="5">
    <source>
        <dbReference type="Proteomes" id="UP000683559"/>
    </source>
</evidence>
<reference evidence="4 5" key="1">
    <citation type="submission" date="2021-06" db="EMBL/GenBank/DDBJ databases">
        <title>Gemonas diversity in paddy soil.</title>
        <authorList>
            <person name="Liu G."/>
        </authorList>
    </citation>
    <scope>NUCLEOTIDE SEQUENCE [LARGE SCALE GENOMIC DNA]</scope>
    <source>
        <strain evidence="4 5">RG2</strain>
    </source>
</reference>
<keyword evidence="1 2" id="KW-0732">Signal</keyword>
<organism evidence="4 5">
    <name type="scientific">Geomonas subterranea</name>
    <dbReference type="NCBI Taxonomy" id="2847989"/>
    <lineage>
        <taxon>Bacteria</taxon>
        <taxon>Pseudomonadati</taxon>
        <taxon>Thermodesulfobacteriota</taxon>
        <taxon>Desulfuromonadia</taxon>
        <taxon>Geobacterales</taxon>
        <taxon>Geobacteraceae</taxon>
        <taxon>Geomonas</taxon>
    </lineage>
</organism>
<dbReference type="NCBIfam" id="TIGR04315">
    <property type="entry name" value="octaheme_Shew"/>
    <property type="match status" value="1"/>
</dbReference>
<gene>
    <name evidence="4" type="ORF">KP001_08850</name>
</gene>
<dbReference type="Pfam" id="PF11783">
    <property type="entry name" value="Cytochrome_cB"/>
    <property type="match status" value="1"/>
</dbReference>
<dbReference type="EMBL" id="CP077683">
    <property type="protein sequence ID" value="QXE92605.1"/>
    <property type="molecule type" value="Genomic_DNA"/>
</dbReference>
<name>A0ABX8LPI5_9BACT</name>
<keyword evidence="5" id="KW-1185">Reference proteome</keyword>
<dbReference type="InterPro" id="IPR024673">
    <property type="entry name" value="Octahem_Cyt_c"/>
</dbReference>
<evidence type="ECO:0000259" key="3">
    <source>
        <dbReference type="Pfam" id="PF14522"/>
    </source>
</evidence>
<dbReference type="InterPro" id="IPR051829">
    <property type="entry name" value="Multiheme_Cytochr_ET"/>
</dbReference>
<feature type="signal peptide" evidence="2">
    <location>
        <begin position="1"/>
        <end position="19"/>
    </location>
</feature>